<feature type="domain" description="Ig-like" evidence="13">
    <location>
        <begin position="402"/>
        <end position="493"/>
    </location>
</feature>
<dbReference type="FunFam" id="2.60.40.10:FF:000076">
    <property type="entry name" value="Leucine-rich repeat and Ig domain-containing 4"/>
    <property type="match status" value="1"/>
</dbReference>
<dbReference type="InterPro" id="IPR003591">
    <property type="entry name" value="Leu-rich_rpt_typical-subtyp"/>
</dbReference>
<feature type="signal peptide" evidence="12">
    <location>
        <begin position="1"/>
        <end position="26"/>
    </location>
</feature>
<dbReference type="InterPro" id="IPR050541">
    <property type="entry name" value="LRR_TM_domain-containing"/>
</dbReference>
<dbReference type="PANTHER" id="PTHR24369:SF210">
    <property type="entry name" value="CHAOPTIN-RELATED"/>
    <property type="match status" value="1"/>
</dbReference>
<keyword evidence="3 11" id="KW-0812">Transmembrane</keyword>
<dbReference type="Proteomes" id="UP000694523">
    <property type="component" value="Unplaced"/>
</dbReference>
<dbReference type="InterPro" id="IPR000372">
    <property type="entry name" value="LRRNT"/>
</dbReference>
<comment type="subcellular location">
    <subcellularLocation>
        <location evidence="1">Membrane</location>
        <topology evidence="1">Single-pass type I membrane protein</topology>
    </subcellularLocation>
</comment>
<dbReference type="SUPFAM" id="SSF52058">
    <property type="entry name" value="L domain-like"/>
    <property type="match status" value="1"/>
</dbReference>
<dbReference type="SMART" id="SM00409">
    <property type="entry name" value="IG"/>
    <property type="match status" value="1"/>
</dbReference>
<dbReference type="InterPro" id="IPR013783">
    <property type="entry name" value="Ig-like_fold"/>
</dbReference>
<reference evidence="14" key="1">
    <citation type="submission" date="2025-08" db="UniProtKB">
        <authorList>
            <consortium name="Ensembl"/>
        </authorList>
    </citation>
    <scope>IDENTIFICATION</scope>
</reference>
<dbReference type="InterPro" id="IPR003599">
    <property type="entry name" value="Ig_sub"/>
</dbReference>
<dbReference type="GO" id="GO:0005886">
    <property type="term" value="C:plasma membrane"/>
    <property type="evidence" value="ECO:0007669"/>
    <property type="project" value="TreeGrafter"/>
</dbReference>
<dbReference type="InterPro" id="IPR036179">
    <property type="entry name" value="Ig-like_dom_sf"/>
</dbReference>
<evidence type="ECO:0000256" key="10">
    <source>
        <dbReference type="ARBA" id="ARBA00023319"/>
    </source>
</evidence>
<evidence type="ECO:0000256" key="11">
    <source>
        <dbReference type="SAM" id="Phobius"/>
    </source>
</evidence>
<dbReference type="FunFam" id="3.80.10.10:FF:000014">
    <property type="entry name" value="Leucine-rich repeat and immunoglobulin-like domain-containing nogo receptor-interacting protein 1"/>
    <property type="match status" value="1"/>
</dbReference>
<evidence type="ECO:0000256" key="8">
    <source>
        <dbReference type="ARBA" id="ARBA00023157"/>
    </source>
</evidence>
<organism evidence="14 15">
    <name type="scientific">Neogobius melanostomus</name>
    <name type="common">round goby</name>
    <dbReference type="NCBI Taxonomy" id="47308"/>
    <lineage>
        <taxon>Eukaryota</taxon>
        <taxon>Metazoa</taxon>
        <taxon>Chordata</taxon>
        <taxon>Craniata</taxon>
        <taxon>Vertebrata</taxon>
        <taxon>Euteleostomi</taxon>
        <taxon>Actinopterygii</taxon>
        <taxon>Neopterygii</taxon>
        <taxon>Teleostei</taxon>
        <taxon>Neoteleostei</taxon>
        <taxon>Acanthomorphata</taxon>
        <taxon>Gobiaria</taxon>
        <taxon>Gobiiformes</taxon>
        <taxon>Gobioidei</taxon>
        <taxon>Gobiidae</taxon>
        <taxon>Benthophilinae</taxon>
        <taxon>Neogobiini</taxon>
        <taxon>Neogobius</taxon>
    </lineage>
</organism>
<dbReference type="InterPro" id="IPR026906">
    <property type="entry name" value="LRR_5"/>
</dbReference>
<reference evidence="14" key="2">
    <citation type="submission" date="2025-09" db="UniProtKB">
        <authorList>
            <consortium name="Ensembl"/>
        </authorList>
    </citation>
    <scope>IDENTIFICATION</scope>
</reference>
<protein>
    <submittedName>
        <fullName evidence="14">Leucine rich repeat and Ig domain containing 4b</fullName>
    </submittedName>
</protein>
<evidence type="ECO:0000313" key="14">
    <source>
        <dbReference type="Ensembl" id="ENSNMLP00000002571.1"/>
    </source>
</evidence>
<dbReference type="Pfam" id="PF13855">
    <property type="entry name" value="LRR_8"/>
    <property type="match status" value="2"/>
</dbReference>
<keyword evidence="5" id="KW-0677">Repeat</keyword>
<evidence type="ECO:0000256" key="5">
    <source>
        <dbReference type="ARBA" id="ARBA00022737"/>
    </source>
</evidence>
<dbReference type="SMART" id="SM00013">
    <property type="entry name" value="LRRNT"/>
    <property type="match status" value="1"/>
</dbReference>
<keyword evidence="9" id="KW-0325">Glycoprotein</keyword>
<evidence type="ECO:0000256" key="6">
    <source>
        <dbReference type="ARBA" id="ARBA00022989"/>
    </source>
</evidence>
<evidence type="ECO:0000313" key="15">
    <source>
        <dbReference type="Proteomes" id="UP000694523"/>
    </source>
</evidence>
<sequence>MKICTPSVVRWGAWSILLACLGVSAGGCPSRCTCRPEAKEVICSGKHLNSVPEGFSSDAKRLDLSYNKLKTVGRRQFSGLQLLQELDLSDNLISMMEVEAFQGLKNLRTLRIKNNRLKIIPVGVFAGLSSLRFLDLSQNEILVFLDYTFKDMSNLQILEASENDLVFISQRAFFGLTSLVEFNLDRSNLTSIPTEALSQLPNLTRLRMLRIYIPSLPNNAFRRLHKLRSVIISSWPMLDTLGSSSLAGLNLTSLVISNCNLSTVPYAALRHLAYLRFLDLSYNPITVIQGNLLGDLLRLQELHLAGGSLLRIEPGAFRGLSNFRTLNISSNQLTTLEENAFHSVGNLQVLRLDSNPLACDCRLLWVVRRRLRLNFDGFQPTCSTPDAVRLRQFRDFSEKELPRLFTCRPARILDRRPQEARVEEGTNVLFSCKADGDPAPAITWISSHKNVFSPVGRIRVLPNGTLEVRYAQVQDSGAYQCLAGNAAGNDSLTVGLYVKGVPRNRSIPIFSDDTLIIATTMGFLSFLSSVAICFVFMFFWSQSKGQIKHTATIDFVPRSSMGGGGEGGEGGRFTMKLI</sequence>
<dbReference type="InterPro" id="IPR013098">
    <property type="entry name" value="Ig_I-set"/>
</dbReference>
<evidence type="ECO:0000256" key="1">
    <source>
        <dbReference type="ARBA" id="ARBA00004479"/>
    </source>
</evidence>
<dbReference type="PANTHER" id="PTHR24369">
    <property type="entry name" value="ANTIGEN BSP, PUTATIVE-RELATED"/>
    <property type="match status" value="1"/>
</dbReference>
<dbReference type="SUPFAM" id="SSF48726">
    <property type="entry name" value="Immunoglobulin"/>
    <property type="match status" value="1"/>
</dbReference>
<evidence type="ECO:0000256" key="2">
    <source>
        <dbReference type="ARBA" id="ARBA00022614"/>
    </source>
</evidence>
<dbReference type="InterPro" id="IPR001611">
    <property type="entry name" value="Leu-rich_rpt"/>
</dbReference>
<keyword evidence="8" id="KW-1015">Disulfide bond</keyword>
<dbReference type="Ensembl" id="ENSNMLT00000002958.1">
    <property type="protein sequence ID" value="ENSNMLP00000002571.1"/>
    <property type="gene ID" value="ENSNMLG00000001888.1"/>
</dbReference>
<evidence type="ECO:0000256" key="7">
    <source>
        <dbReference type="ARBA" id="ARBA00023136"/>
    </source>
</evidence>
<dbReference type="PROSITE" id="PS51450">
    <property type="entry name" value="LRR"/>
    <property type="match status" value="1"/>
</dbReference>
<dbReference type="InterPro" id="IPR003598">
    <property type="entry name" value="Ig_sub2"/>
</dbReference>
<dbReference type="PROSITE" id="PS50835">
    <property type="entry name" value="IG_LIKE"/>
    <property type="match status" value="1"/>
</dbReference>
<evidence type="ECO:0000256" key="9">
    <source>
        <dbReference type="ARBA" id="ARBA00023180"/>
    </source>
</evidence>
<dbReference type="Gene3D" id="2.60.40.10">
    <property type="entry name" value="Immunoglobulins"/>
    <property type="match status" value="1"/>
</dbReference>
<keyword evidence="10" id="KW-0393">Immunoglobulin domain</keyword>
<dbReference type="Gene3D" id="3.80.10.10">
    <property type="entry name" value="Ribonuclease Inhibitor"/>
    <property type="match status" value="1"/>
</dbReference>
<evidence type="ECO:0000256" key="12">
    <source>
        <dbReference type="SAM" id="SignalP"/>
    </source>
</evidence>
<dbReference type="AlphaFoldDB" id="A0A8C6S895"/>
<dbReference type="PROSITE" id="PS51257">
    <property type="entry name" value="PROKAR_LIPOPROTEIN"/>
    <property type="match status" value="1"/>
</dbReference>
<evidence type="ECO:0000256" key="4">
    <source>
        <dbReference type="ARBA" id="ARBA00022729"/>
    </source>
</evidence>
<feature type="transmembrane region" description="Helical" evidence="11">
    <location>
        <begin position="515"/>
        <end position="540"/>
    </location>
</feature>
<dbReference type="SMART" id="SM00408">
    <property type="entry name" value="IGc2"/>
    <property type="match status" value="1"/>
</dbReference>
<dbReference type="SMART" id="SM00369">
    <property type="entry name" value="LRR_TYP"/>
    <property type="match status" value="11"/>
</dbReference>
<evidence type="ECO:0000256" key="3">
    <source>
        <dbReference type="ARBA" id="ARBA00022692"/>
    </source>
</evidence>
<accession>A0A8C6S895</accession>
<proteinExistence type="predicted"/>
<keyword evidence="6 11" id="KW-1133">Transmembrane helix</keyword>
<dbReference type="Pfam" id="PF13306">
    <property type="entry name" value="LRR_5"/>
    <property type="match status" value="1"/>
</dbReference>
<feature type="chain" id="PRO_5034919132" evidence="12">
    <location>
        <begin position="27"/>
        <end position="578"/>
    </location>
</feature>
<evidence type="ECO:0000259" key="13">
    <source>
        <dbReference type="PROSITE" id="PS50835"/>
    </source>
</evidence>
<keyword evidence="15" id="KW-1185">Reference proteome</keyword>
<dbReference type="InterPro" id="IPR007110">
    <property type="entry name" value="Ig-like_dom"/>
</dbReference>
<keyword evidence="7 11" id="KW-0472">Membrane</keyword>
<keyword evidence="2" id="KW-0433">Leucine-rich repeat</keyword>
<keyword evidence="4 12" id="KW-0732">Signal</keyword>
<name>A0A8C6S895_9GOBI</name>
<dbReference type="Pfam" id="PF07679">
    <property type="entry name" value="I-set"/>
    <property type="match status" value="1"/>
</dbReference>
<dbReference type="InterPro" id="IPR032675">
    <property type="entry name" value="LRR_dom_sf"/>
</dbReference>